<gene>
    <name evidence="2" type="ORF">C7999DRAFT_17551</name>
</gene>
<reference evidence="2" key="1">
    <citation type="journal article" date="2023" name="Mol. Phylogenet. Evol.">
        <title>Genome-scale phylogeny and comparative genomics of the fungal order Sordariales.</title>
        <authorList>
            <person name="Hensen N."/>
            <person name="Bonometti L."/>
            <person name="Westerberg I."/>
            <person name="Brannstrom I.O."/>
            <person name="Guillou S."/>
            <person name="Cros-Aarteil S."/>
            <person name="Calhoun S."/>
            <person name="Haridas S."/>
            <person name="Kuo A."/>
            <person name="Mondo S."/>
            <person name="Pangilinan J."/>
            <person name="Riley R."/>
            <person name="LaButti K."/>
            <person name="Andreopoulos B."/>
            <person name="Lipzen A."/>
            <person name="Chen C."/>
            <person name="Yan M."/>
            <person name="Daum C."/>
            <person name="Ng V."/>
            <person name="Clum A."/>
            <person name="Steindorff A."/>
            <person name="Ohm R.A."/>
            <person name="Martin F."/>
            <person name="Silar P."/>
            <person name="Natvig D.O."/>
            <person name="Lalanne C."/>
            <person name="Gautier V."/>
            <person name="Ament-Velasquez S.L."/>
            <person name="Kruys A."/>
            <person name="Hutchinson M.I."/>
            <person name="Powell A.J."/>
            <person name="Barry K."/>
            <person name="Miller A.N."/>
            <person name="Grigoriev I.V."/>
            <person name="Debuchy R."/>
            <person name="Gladieux P."/>
            <person name="Hiltunen Thoren M."/>
            <person name="Johannesson H."/>
        </authorList>
    </citation>
    <scope>NUCLEOTIDE SEQUENCE</scope>
    <source>
        <strain evidence="2">CBS 359.72</strain>
    </source>
</reference>
<evidence type="ECO:0000313" key="3">
    <source>
        <dbReference type="Proteomes" id="UP001303647"/>
    </source>
</evidence>
<dbReference type="EMBL" id="MU857754">
    <property type="protein sequence ID" value="KAK4244152.1"/>
    <property type="molecule type" value="Genomic_DNA"/>
</dbReference>
<dbReference type="AlphaFoldDB" id="A0AAN7CMV7"/>
<protein>
    <submittedName>
        <fullName evidence="2">Uncharacterized protein</fullName>
    </submittedName>
</protein>
<name>A0AAN7CMV7_9PEZI</name>
<dbReference type="Proteomes" id="UP001303647">
    <property type="component" value="Unassembled WGS sequence"/>
</dbReference>
<evidence type="ECO:0000313" key="2">
    <source>
        <dbReference type="EMBL" id="KAK4244152.1"/>
    </source>
</evidence>
<feature type="compositionally biased region" description="Basic and acidic residues" evidence="1">
    <location>
        <begin position="127"/>
        <end position="142"/>
    </location>
</feature>
<feature type="region of interest" description="Disordered" evidence="1">
    <location>
        <begin position="43"/>
        <end position="142"/>
    </location>
</feature>
<accession>A0AAN7CMV7</accession>
<feature type="compositionally biased region" description="Low complexity" evidence="1">
    <location>
        <begin position="45"/>
        <end position="92"/>
    </location>
</feature>
<keyword evidence="3" id="KW-1185">Reference proteome</keyword>
<sequence>MGLIDRIQAKIELFRLEQRYTRRRHRRSTFVSNAIYVDGEYIYQSPNSTGSSASTSRSASTRNPSVVGATTPTTATATTRAVEFDTAAAAEAKQQKRLNRWSSMPGFGPGSKPDAAMGRAGGMPTVREQEWRGRVSFDERRY</sequence>
<comment type="caution">
    <text evidence="2">The sequence shown here is derived from an EMBL/GenBank/DDBJ whole genome shotgun (WGS) entry which is preliminary data.</text>
</comment>
<evidence type="ECO:0000256" key="1">
    <source>
        <dbReference type="SAM" id="MobiDB-lite"/>
    </source>
</evidence>
<organism evidence="2 3">
    <name type="scientific">Corynascus novoguineensis</name>
    <dbReference type="NCBI Taxonomy" id="1126955"/>
    <lineage>
        <taxon>Eukaryota</taxon>
        <taxon>Fungi</taxon>
        <taxon>Dikarya</taxon>
        <taxon>Ascomycota</taxon>
        <taxon>Pezizomycotina</taxon>
        <taxon>Sordariomycetes</taxon>
        <taxon>Sordariomycetidae</taxon>
        <taxon>Sordariales</taxon>
        <taxon>Chaetomiaceae</taxon>
        <taxon>Corynascus</taxon>
    </lineage>
</organism>
<reference evidence="2" key="2">
    <citation type="submission" date="2023-05" db="EMBL/GenBank/DDBJ databases">
        <authorList>
            <consortium name="Lawrence Berkeley National Laboratory"/>
            <person name="Steindorff A."/>
            <person name="Hensen N."/>
            <person name="Bonometti L."/>
            <person name="Westerberg I."/>
            <person name="Brannstrom I.O."/>
            <person name="Guillou S."/>
            <person name="Cros-Aarteil S."/>
            <person name="Calhoun S."/>
            <person name="Haridas S."/>
            <person name="Kuo A."/>
            <person name="Mondo S."/>
            <person name="Pangilinan J."/>
            <person name="Riley R."/>
            <person name="Labutti K."/>
            <person name="Andreopoulos B."/>
            <person name="Lipzen A."/>
            <person name="Chen C."/>
            <person name="Yanf M."/>
            <person name="Daum C."/>
            <person name="Ng V."/>
            <person name="Clum A."/>
            <person name="Ohm R."/>
            <person name="Martin F."/>
            <person name="Silar P."/>
            <person name="Natvig D."/>
            <person name="Lalanne C."/>
            <person name="Gautier V."/>
            <person name="Ament-Velasquez S.L."/>
            <person name="Kruys A."/>
            <person name="Hutchinson M.I."/>
            <person name="Powell A.J."/>
            <person name="Barry K."/>
            <person name="Miller A.N."/>
            <person name="Grigoriev I.V."/>
            <person name="Debuchy R."/>
            <person name="Gladieux P."/>
            <person name="Thoren M.H."/>
            <person name="Johannesson H."/>
        </authorList>
    </citation>
    <scope>NUCLEOTIDE SEQUENCE</scope>
    <source>
        <strain evidence="2">CBS 359.72</strain>
    </source>
</reference>
<proteinExistence type="predicted"/>